<feature type="region of interest" description="Disordered" evidence="1">
    <location>
        <begin position="383"/>
        <end position="471"/>
    </location>
</feature>
<name>A0A6G1G1Z8_9PEZI</name>
<keyword evidence="2" id="KW-0472">Membrane</keyword>
<evidence type="ECO:0000313" key="5">
    <source>
        <dbReference type="RefSeq" id="XP_033533581.1"/>
    </source>
</evidence>
<evidence type="ECO:0000256" key="2">
    <source>
        <dbReference type="SAM" id="Phobius"/>
    </source>
</evidence>
<feature type="region of interest" description="Disordered" evidence="1">
    <location>
        <begin position="38"/>
        <end position="164"/>
    </location>
</feature>
<keyword evidence="2" id="KW-0812">Transmembrane</keyword>
<evidence type="ECO:0000313" key="4">
    <source>
        <dbReference type="Proteomes" id="UP000504638"/>
    </source>
</evidence>
<feature type="compositionally biased region" description="Basic residues" evidence="1">
    <location>
        <begin position="61"/>
        <end position="70"/>
    </location>
</feature>
<feature type="compositionally biased region" description="Basic residues" evidence="1">
    <location>
        <begin position="84"/>
        <end position="93"/>
    </location>
</feature>
<keyword evidence="4" id="KW-1185">Reference proteome</keyword>
<feature type="transmembrane region" description="Helical" evidence="2">
    <location>
        <begin position="273"/>
        <end position="291"/>
    </location>
</feature>
<feature type="compositionally biased region" description="Basic and acidic residues" evidence="1">
    <location>
        <begin position="402"/>
        <end position="471"/>
    </location>
</feature>
<reference evidence="3 5" key="1">
    <citation type="submission" date="2020-01" db="EMBL/GenBank/DDBJ databases">
        <authorList>
            <consortium name="DOE Joint Genome Institute"/>
            <person name="Haridas S."/>
            <person name="Albert R."/>
            <person name="Binder M."/>
            <person name="Bloem J."/>
            <person name="Labutti K."/>
            <person name="Salamov A."/>
            <person name="Andreopoulos B."/>
            <person name="Baker S.E."/>
            <person name="Barry K."/>
            <person name="Bills G."/>
            <person name="Bluhm B.H."/>
            <person name="Cannon C."/>
            <person name="Castanera R."/>
            <person name="Culley D.E."/>
            <person name="Daum C."/>
            <person name="Ezra D."/>
            <person name="Gonzalez J.B."/>
            <person name="Henrissat B."/>
            <person name="Kuo A."/>
            <person name="Liang C."/>
            <person name="Lipzen A."/>
            <person name="Lutzoni F."/>
            <person name="Magnuson J."/>
            <person name="Mondo S."/>
            <person name="Nolan M."/>
            <person name="Ohm R."/>
            <person name="Pangilinan J."/>
            <person name="Park H.-J."/>
            <person name="Ramirez L."/>
            <person name="Alfaro M."/>
            <person name="Sun H."/>
            <person name="Tritt A."/>
            <person name="Yoshinaga Y."/>
            <person name="Zwiers L.-H."/>
            <person name="Turgeon B.G."/>
            <person name="Goodwin S.B."/>
            <person name="Spatafora J.W."/>
            <person name="Crous P.W."/>
            <person name="Grigoriev I.V."/>
        </authorList>
    </citation>
    <scope>NUCLEOTIDE SEQUENCE</scope>
    <source>
        <strain evidence="3 5">CBS 781.70</strain>
    </source>
</reference>
<evidence type="ECO:0000256" key="1">
    <source>
        <dbReference type="SAM" id="MobiDB-lite"/>
    </source>
</evidence>
<dbReference type="EMBL" id="ML975159">
    <property type="protein sequence ID" value="KAF1811950.1"/>
    <property type="molecule type" value="Genomic_DNA"/>
</dbReference>
<dbReference type="Proteomes" id="UP000504638">
    <property type="component" value="Unplaced"/>
</dbReference>
<proteinExistence type="predicted"/>
<sequence length="471" mass="51947">MRLGETVTVVNKSGKIVSTGKHLVGVFKEAQAAYREKKAEIKSHRDAEHTEKVAQNSSSPRPHHDHHHHIRDADNRSRASSGSRRTHGTVRRKPVPDRTTSVRRAHTSRPTQPSRHKPDLPRSRTLPQDLPVAGEDPYPRRHSDGTSLALVHRPRPASARSASTTDSIDMDLAYGSFSHHSLVPSTPTSPVAVDPEIEIKLSALTRMLDEANALQHGVTATIASLQKNPDALAAVALTLAEVSQIVSKMAPAGLATLKGSFPAAMALLASPQFAIAVGVGVGVTVVMLGGYKIVKRMQKKRLDEVTLEGRSREEEEAQELLELNGDFGRIERWRRGVPMSAGTGTEYIGSQVGTSVEGEFVTPGASRVLLREGVIAEEDLRSVKTSKTKRTSKSVKSRGNTSKKEKSKDDMKREEKEKRKSDKAKKGQRETDKKHEKERERERRRGDAKENHSVTGGWKRELNDLRSRLIN</sequence>
<dbReference type="GeneID" id="54416371"/>
<reference evidence="5" key="2">
    <citation type="submission" date="2020-04" db="EMBL/GenBank/DDBJ databases">
        <authorList>
            <consortium name="NCBI Genome Project"/>
        </authorList>
    </citation>
    <scope>NUCLEOTIDE SEQUENCE</scope>
    <source>
        <strain evidence="5">CBS 781.70</strain>
    </source>
</reference>
<organism evidence="3">
    <name type="scientific">Eremomyces bilateralis CBS 781.70</name>
    <dbReference type="NCBI Taxonomy" id="1392243"/>
    <lineage>
        <taxon>Eukaryota</taxon>
        <taxon>Fungi</taxon>
        <taxon>Dikarya</taxon>
        <taxon>Ascomycota</taxon>
        <taxon>Pezizomycotina</taxon>
        <taxon>Dothideomycetes</taxon>
        <taxon>Dothideomycetes incertae sedis</taxon>
        <taxon>Eremomycetales</taxon>
        <taxon>Eremomycetaceae</taxon>
        <taxon>Eremomyces</taxon>
    </lineage>
</organism>
<keyword evidence="2" id="KW-1133">Transmembrane helix</keyword>
<dbReference type="RefSeq" id="XP_033533581.1">
    <property type="nucleotide sequence ID" value="XM_033675801.1"/>
</dbReference>
<feature type="compositionally biased region" description="Basic and acidic residues" evidence="1">
    <location>
        <begin position="38"/>
        <end position="52"/>
    </location>
</feature>
<dbReference type="AlphaFoldDB" id="A0A6G1G1Z8"/>
<protein>
    <submittedName>
        <fullName evidence="3 5">Uncharacterized protein</fullName>
    </submittedName>
</protein>
<gene>
    <name evidence="3 5" type="ORF">P152DRAFT_38436</name>
</gene>
<evidence type="ECO:0000313" key="3">
    <source>
        <dbReference type="EMBL" id="KAF1811950.1"/>
    </source>
</evidence>
<reference evidence="5" key="3">
    <citation type="submission" date="2025-04" db="UniProtKB">
        <authorList>
            <consortium name="RefSeq"/>
        </authorList>
    </citation>
    <scope>IDENTIFICATION</scope>
    <source>
        <strain evidence="5">CBS 781.70</strain>
    </source>
</reference>
<accession>A0A6G1G1Z8</accession>
<dbReference type="OrthoDB" id="5402307at2759"/>
<feature type="compositionally biased region" description="Basic residues" evidence="1">
    <location>
        <begin position="384"/>
        <end position="396"/>
    </location>
</feature>